<dbReference type="Gene3D" id="3.40.390.10">
    <property type="entry name" value="Collagenase (Catalytic Domain)"/>
    <property type="match status" value="1"/>
</dbReference>
<comment type="cofactor">
    <cofactor evidence="1">
        <name>Zn(2+)</name>
        <dbReference type="ChEBI" id="CHEBI:29105"/>
    </cofactor>
</comment>
<dbReference type="PANTHER" id="PTHR11733:SF133">
    <property type="entry name" value="PHOSPHATE-REGULATING NEUTRAL ENDOPEPTIDASE PHEX"/>
    <property type="match status" value="1"/>
</dbReference>
<evidence type="ECO:0000256" key="1">
    <source>
        <dbReference type="ARBA" id="ARBA00001947"/>
    </source>
</evidence>
<evidence type="ECO:0000256" key="10">
    <source>
        <dbReference type="SAM" id="Phobius"/>
    </source>
</evidence>
<dbReference type="InterPro" id="IPR000718">
    <property type="entry name" value="Peptidase_M13"/>
</dbReference>
<comment type="caution">
    <text evidence="13">The sequence shown here is derived from an EMBL/GenBank/DDBJ whole genome shotgun (WGS) entry which is preliminary data.</text>
</comment>
<dbReference type="PRINTS" id="PR00786">
    <property type="entry name" value="NEPRILYSIN"/>
</dbReference>
<dbReference type="InterPro" id="IPR018497">
    <property type="entry name" value="Peptidase_M13_C"/>
</dbReference>
<protein>
    <submittedName>
        <fullName evidence="13">Uncharacterized protein</fullName>
    </submittedName>
</protein>
<keyword evidence="8" id="KW-0482">Metalloprotease</keyword>
<dbReference type="PROSITE" id="PS51885">
    <property type="entry name" value="NEPRILYSIN"/>
    <property type="match status" value="1"/>
</dbReference>
<evidence type="ECO:0000259" key="11">
    <source>
        <dbReference type="Pfam" id="PF01431"/>
    </source>
</evidence>
<dbReference type="InterPro" id="IPR042089">
    <property type="entry name" value="Peptidase_M13_dom_2"/>
</dbReference>
<comment type="similarity">
    <text evidence="3">Belongs to the peptidase M13 family.</text>
</comment>
<dbReference type="PANTHER" id="PTHR11733">
    <property type="entry name" value="ZINC METALLOPROTEASE FAMILY M13 NEPRILYSIN-RELATED"/>
    <property type="match status" value="1"/>
</dbReference>
<evidence type="ECO:0000256" key="8">
    <source>
        <dbReference type="ARBA" id="ARBA00023049"/>
    </source>
</evidence>
<reference evidence="13" key="1">
    <citation type="submission" date="2021-02" db="EMBL/GenBank/DDBJ databases">
        <authorList>
            <person name="Steward A R."/>
        </authorList>
    </citation>
    <scope>NUCLEOTIDE SEQUENCE</scope>
</reference>
<dbReference type="InterPro" id="IPR024079">
    <property type="entry name" value="MetalloPept_cat_dom_sf"/>
</dbReference>
<dbReference type="GO" id="GO:0004222">
    <property type="term" value="F:metalloendopeptidase activity"/>
    <property type="evidence" value="ECO:0007669"/>
    <property type="project" value="InterPro"/>
</dbReference>
<dbReference type="Pfam" id="PF05649">
    <property type="entry name" value="Peptidase_M13_N"/>
    <property type="match status" value="1"/>
</dbReference>
<evidence type="ECO:0000256" key="3">
    <source>
        <dbReference type="ARBA" id="ARBA00007357"/>
    </source>
</evidence>
<organism evidence="13 14">
    <name type="scientific">Pieris macdunnoughi</name>
    <dbReference type="NCBI Taxonomy" id="345717"/>
    <lineage>
        <taxon>Eukaryota</taxon>
        <taxon>Metazoa</taxon>
        <taxon>Ecdysozoa</taxon>
        <taxon>Arthropoda</taxon>
        <taxon>Hexapoda</taxon>
        <taxon>Insecta</taxon>
        <taxon>Pterygota</taxon>
        <taxon>Neoptera</taxon>
        <taxon>Endopterygota</taxon>
        <taxon>Lepidoptera</taxon>
        <taxon>Glossata</taxon>
        <taxon>Ditrysia</taxon>
        <taxon>Papilionoidea</taxon>
        <taxon>Pieridae</taxon>
        <taxon>Pierinae</taxon>
        <taxon>Pieris</taxon>
    </lineage>
</organism>
<dbReference type="Pfam" id="PF01431">
    <property type="entry name" value="Peptidase_M13"/>
    <property type="match status" value="1"/>
</dbReference>
<dbReference type="GO" id="GO:0016485">
    <property type="term" value="P:protein processing"/>
    <property type="evidence" value="ECO:0007669"/>
    <property type="project" value="TreeGrafter"/>
</dbReference>
<accession>A0A821SIH1</accession>
<dbReference type="CDD" id="cd08662">
    <property type="entry name" value="M13"/>
    <property type="match status" value="1"/>
</dbReference>
<feature type="domain" description="Peptidase M13 N-terminal" evidence="12">
    <location>
        <begin position="119"/>
        <end position="564"/>
    </location>
</feature>
<feature type="transmembrane region" description="Helical" evidence="10">
    <location>
        <begin position="63"/>
        <end position="86"/>
    </location>
</feature>
<evidence type="ECO:0000256" key="6">
    <source>
        <dbReference type="ARBA" id="ARBA00022801"/>
    </source>
</evidence>
<keyword evidence="14" id="KW-1185">Reference proteome</keyword>
<keyword evidence="6" id="KW-0378">Hydrolase</keyword>
<dbReference type="OrthoDB" id="6475849at2759"/>
<feature type="region of interest" description="Disordered" evidence="9">
    <location>
        <begin position="1"/>
        <end position="22"/>
    </location>
</feature>
<dbReference type="SUPFAM" id="SSF55486">
    <property type="entry name" value="Metalloproteases ('zincins'), catalytic domain"/>
    <property type="match status" value="1"/>
</dbReference>
<dbReference type="Gene3D" id="1.10.1380.10">
    <property type="entry name" value="Neutral endopeptidase , domain2"/>
    <property type="match status" value="1"/>
</dbReference>
<comment type="subcellular location">
    <subcellularLocation>
        <location evidence="2">Cell membrane</location>
        <topology evidence="2">Single-pass type II membrane protein</topology>
    </subcellularLocation>
</comment>
<evidence type="ECO:0000259" key="12">
    <source>
        <dbReference type="Pfam" id="PF05649"/>
    </source>
</evidence>
<proteinExistence type="inferred from homology"/>
<dbReference type="AlphaFoldDB" id="A0A821SIH1"/>
<keyword evidence="10" id="KW-0472">Membrane</keyword>
<dbReference type="GO" id="GO:0005886">
    <property type="term" value="C:plasma membrane"/>
    <property type="evidence" value="ECO:0007669"/>
    <property type="project" value="UniProtKB-SubCell"/>
</dbReference>
<evidence type="ECO:0000256" key="2">
    <source>
        <dbReference type="ARBA" id="ARBA00004401"/>
    </source>
</evidence>
<dbReference type="GO" id="GO:0046872">
    <property type="term" value="F:metal ion binding"/>
    <property type="evidence" value="ECO:0007669"/>
    <property type="project" value="UniProtKB-KW"/>
</dbReference>
<evidence type="ECO:0000256" key="7">
    <source>
        <dbReference type="ARBA" id="ARBA00022833"/>
    </source>
</evidence>
<evidence type="ECO:0000313" key="13">
    <source>
        <dbReference type="EMBL" id="CAF4857101.1"/>
    </source>
</evidence>
<name>A0A821SIH1_9NEOP</name>
<keyword evidence="7" id="KW-0862">Zinc</keyword>
<feature type="domain" description="Peptidase M13 C-terminal" evidence="11">
    <location>
        <begin position="622"/>
        <end position="824"/>
    </location>
</feature>
<dbReference type="EMBL" id="CAJOBZ010000018">
    <property type="protein sequence ID" value="CAF4857101.1"/>
    <property type="molecule type" value="Genomic_DNA"/>
</dbReference>
<dbReference type="InterPro" id="IPR008753">
    <property type="entry name" value="Peptidase_M13_N"/>
</dbReference>
<dbReference type="Proteomes" id="UP000663880">
    <property type="component" value="Unassembled WGS sequence"/>
</dbReference>
<sequence length="827" mass="94860">MSDKTNAWQHEGDGMGPSVTRTGSAVISTPTLKNGSDIRESGYLIAVGSRTARFRRKHKNKMMIAFLFICLLLLLCLFITMTVLYVKQKRHRPAIVCESKECLRSAANLALSMDRSADPCYDFYQYVCGNWAEEHPRPDAYHSYDWFRDKQTKVYTVVRDFLSRNTSLQPKPVQQAKDLYTSCMDTETLDKRGLKPIIEILEQLGLPSYPTFLNITEVDYTNFTFDWIESVMQIKTQLSMDVLIGFDIVTDPKNSSVYRLIMGSPETTNPFPSMLNENKRKHRFKRENIIESNLINARHAHKIDEDQEAEVYKMFYAHLIKLFLLEDDVKSNFTEAELDQLIVHTADTFYSMSVDMYELESDNSTDVEELYLHIPDYTVDDVQKYTDSIVEMNNGTSLPIWRRYIEGVFDISDVKLDFGNEKILISEPDLKYMSLMAAYLSKMPPVLIELFVWMKVVEVMAVHTSSELRALYERASEELQSGHMTLSRSLHCANAVNDLLGMAVSYAIVNQNFFNNTKPKIETMLNELKNALAHLVGVAKWMDDDTKLATYKKIVEMKTLVGFPDWLLEDGRLEEYYKGIDVNTKHYLENLVNIVQCKLKNALNKFRIGNNYTWATDPTEVNAYHTYQENTITVPLVMLQYPFFDLGLDSLNYGSLGAVLGHEITHGFDNFGRQFDKNGNLIPWWSNDTIRSFVNMTQCFVDQYSSFYIPQIGKHVDGKKTLGENIADNGGVKEAYAALKAHLRKTSPELKLPGFEYFTSEQLFFLSYGNLWCGVTTIEALKADMEDEHAPQHLRARGALQNNPDFAKTFHCPPGSPMNPNKRCIIF</sequence>
<keyword evidence="10" id="KW-1133">Transmembrane helix</keyword>
<keyword evidence="4" id="KW-0645">Protease</keyword>
<evidence type="ECO:0000313" key="14">
    <source>
        <dbReference type="Proteomes" id="UP000663880"/>
    </source>
</evidence>
<evidence type="ECO:0000256" key="9">
    <source>
        <dbReference type="SAM" id="MobiDB-lite"/>
    </source>
</evidence>
<evidence type="ECO:0000256" key="4">
    <source>
        <dbReference type="ARBA" id="ARBA00022670"/>
    </source>
</evidence>
<keyword evidence="10" id="KW-0812">Transmembrane</keyword>
<gene>
    <name evidence="13" type="ORF">PMACD_LOCUS7574</name>
</gene>
<evidence type="ECO:0000256" key="5">
    <source>
        <dbReference type="ARBA" id="ARBA00022723"/>
    </source>
</evidence>
<keyword evidence="5" id="KW-0479">Metal-binding</keyword>